<dbReference type="PANTHER" id="PTHR45786:SF74">
    <property type="entry name" value="ATP-DEPENDENT DNA HELICASE"/>
    <property type="match status" value="1"/>
</dbReference>
<dbReference type="Proteomes" id="UP000277580">
    <property type="component" value="Unassembled WGS sequence"/>
</dbReference>
<reference evidence="1 2" key="1">
    <citation type="journal article" date="2018" name="Nat. Ecol. Evol.">
        <title>Pezizomycetes genomes reveal the molecular basis of ectomycorrhizal truffle lifestyle.</title>
        <authorList>
            <person name="Murat C."/>
            <person name="Payen T."/>
            <person name="Noel B."/>
            <person name="Kuo A."/>
            <person name="Morin E."/>
            <person name="Chen J."/>
            <person name="Kohler A."/>
            <person name="Krizsan K."/>
            <person name="Balestrini R."/>
            <person name="Da Silva C."/>
            <person name="Montanini B."/>
            <person name="Hainaut M."/>
            <person name="Levati E."/>
            <person name="Barry K.W."/>
            <person name="Belfiori B."/>
            <person name="Cichocki N."/>
            <person name="Clum A."/>
            <person name="Dockter R.B."/>
            <person name="Fauchery L."/>
            <person name="Guy J."/>
            <person name="Iotti M."/>
            <person name="Le Tacon F."/>
            <person name="Lindquist E.A."/>
            <person name="Lipzen A."/>
            <person name="Malagnac F."/>
            <person name="Mello A."/>
            <person name="Molinier V."/>
            <person name="Miyauchi S."/>
            <person name="Poulain J."/>
            <person name="Riccioni C."/>
            <person name="Rubini A."/>
            <person name="Sitrit Y."/>
            <person name="Splivallo R."/>
            <person name="Traeger S."/>
            <person name="Wang M."/>
            <person name="Zifcakova L."/>
            <person name="Wipf D."/>
            <person name="Zambonelli A."/>
            <person name="Paolocci F."/>
            <person name="Nowrousian M."/>
            <person name="Ottonello S."/>
            <person name="Baldrian P."/>
            <person name="Spatafora J.W."/>
            <person name="Henrissat B."/>
            <person name="Nagy L.G."/>
            <person name="Aury J.M."/>
            <person name="Wincker P."/>
            <person name="Grigoriev I.V."/>
            <person name="Bonfante P."/>
            <person name="Martin F.M."/>
        </authorList>
    </citation>
    <scope>NUCLEOTIDE SEQUENCE [LARGE SCALE GENOMIC DNA]</scope>
    <source>
        <strain evidence="1 2">CCBAS932</strain>
    </source>
</reference>
<dbReference type="InParanoid" id="A0A3N4KJJ8"/>
<name>A0A3N4KJJ8_9PEZI</name>
<dbReference type="AlphaFoldDB" id="A0A3N4KJJ8"/>
<proteinExistence type="predicted"/>
<gene>
    <name evidence="1" type="ORF">P167DRAFT_490550</name>
</gene>
<organism evidence="1 2">
    <name type="scientific">Morchella conica CCBAS932</name>
    <dbReference type="NCBI Taxonomy" id="1392247"/>
    <lineage>
        <taxon>Eukaryota</taxon>
        <taxon>Fungi</taxon>
        <taxon>Dikarya</taxon>
        <taxon>Ascomycota</taxon>
        <taxon>Pezizomycotina</taxon>
        <taxon>Pezizomycetes</taxon>
        <taxon>Pezizales</taxon>
        <taxon>Morchellaceae</taxon>
        <taxon>Morchella</taxon>
    </lineage>
</organism>
<evidence type="ECO:0000313" key="2">
    <source>
        <dbReference type="Proteomes" id="UP000277580"/>
    </source>
</evidence>
<feature type="non-terminal residue" evidence="1">
    <location>
        <position position="1"/>
    </location>
</feature>
<evidence type="ECO:0000313" key="1">
    <source>
        <dbReference type="EMBL" id="RPB10743.1"/>
    </source>
</evidence>
<sequence length="319" mass="36660">PLAFQSSRGRWTLLELGRMTVICPSCQALHWLNERVQESTMALPRFENCCKEGDVQLPGLQQAPEYLLYLLESIDTTARHFRSWIRENNCALTLTSVKYTSDERIDPQAGGVTCFQIHGKLYHLQGPLTAAANDTSAFAQLYFFDPLYTAQMMQQGYPTLKISVLERLTQEIHTVNPFISLYKTAKERLEAASSQDGDGRVLLNPQLRLIVESGAEKRRHNLPTSNEVAAIIPDKYGKAGFRDIILAHRNPDTNRQFSIIDPNHAAYMPLHYVLLFPNVERGWHWGQRLRDELNRRKNLRLQQREFYRLVINTNGSKTF</sequence>
<keyword evidence="2" id="KW-1185">Reference proteome</keyword>
<dbReference type="OrthoDB" id="5366038at2759"/>
<protein>
    <recommendedName>
        <fullName evidence="3">Helitron helicase-like domain-containing protein</fullName>
    </recommendedName>
</protein>
<evidence type="ECO:0008006" key="3">
    <source>
        <dbReference type="Google" id="ProtNLM"/>
    </source>
</evidence>
<accession>A0A3N4KJJ8</accession>
<dbReference type="EMBL" id="ML119141">
    <property type="protein sequence ID" value="RPB10743.1"/>
    <property type="molecule type" value="Genomic_DNA"/>
</dbReference>
<dbReference type="PANTHER" id="PTHR45786">
    <property type="entry name" value="DNA BINDING PROTEIN-LIKE"/>
    <property type="match status" value="1"/>
</dbReference>
<dbReference type="STRING" id="1392247.A0A3N4KJJ8"/>